<evidence type="ECO:0000313" key="8">
    <source>
        <dbReference type="EMBL" id="EDQ00565.1"/>
    </source>
</evidence>
<dbReference type="PANTHER" id="PTHR43400">
    <property type="entry name" value="FUMARATE REDUCTASE"/>
    <property type="match status" value="1"/>
</dbReference>
<organism evidence="8 9">
    <name type="scientific">Shewanella benthica KT99</name>
    <dbReference type="NCBI Taxonomy" id="314608"/>
    <lineage>
        <taxon>Bacteria</taxon>
        <taxon>Pseudomonadati</taxon>
        <taxon>Pseudomonadota</taxon>
        <taxon>Gammaproteobacteria</taxon>
        <taxon>Alteromonadales</taxon>
        <taxon>Shewanellaceae</taxon>
        <taxon>Shewanella</taxon>
    </lineage>
</organism>
<comment type="caution">
    <text evidence="8">The sequence shown here is derived from an EMBL/GenBank/DDBJ whole genome shotgun (WGS) entry which is preliminary data.</text>
</comment>
<dbReference type="Gene3D" id="3.90.700.10">
    <property type="entry name" value="Succinate dehydrogenase/fumarate reductase flavoprotein, catalytic domain"/>
    <property type="match status" value="1"/>
</dbReference>
<dbReference type="SUPFAM" id="SSF56425">
    <property type="entry name" value="Succinate dehydrogenase/fumarate reductase flavoprotein, catalytic domain"/>
    <property type="match status" value="1"/>
</dbReference>
<keyword evidence="4 6" id="KW-0274">FAD</keyword>
<comment type="similarity">
    <text evidence="6">Belongs to the FAD-dependent oxidoreductase 2 family. FRD/SDH subfamily.</text>
</comment>
<dbReference type="InterPro" id="IPR003953">
    <property type="entry name" value="FAD-dep_OxRdtase_2_FAD-bd"/>
</dbReference>
<dbReference type="AlphaFoldDB" id="A9DB81"/>
<dbReference type="NCBIfam" id="TIGR01813">
    <property type="entry name" value="flavo_cyto_c"/>
    <property type="match status" value="1"/>
</dbReference>
<name>A9DB81_9GAMM</name>
<dbReference type="STRING" id="314608.KT99_17900"/>
<dbReference type="PANTHER" id="PTHR43400:SF7">
    <property type="entry name" value="FAD-DEPENDENT OXIDOREDUCTASE 2 FAD BINDING DOMAIN-CONTAINING PROTEIN"/>
    <property type="match status" value="1"/>
</dbReference>
<accession>A9DB81</accession>
<evidence type="ECO:0000313" key="9">
    <source>
        <dbReference type="Proteomes" id="UP000005839"/>
    </source>
</evidence>
<protein>
    <submittedName>
        <fullName evidence="8">Flavocytochrome c flavin subunit, putative</fullName>
    </submittedName>
</protein>
<dbReference type="InterPro" id="IPR010960">
    <property type="entry name" value="Flavocytochrome_c"/>
</dbReference>
<evidence type="ECO:0000256" key="6">
    <source>
        <dbReference type="RuleBase" id="RU366062"/>
    </source>
</evidence>
<evidence type="ECO:0000259" key="7">
    <source>
        <dbReference type="Pfam" id="PF00890"/>
    </source>
</evidence>
<evidence type="ECO:0000256" key="4">
    <source>
        <dbReference type="ARBA" id="ARBA00022827"/>
    </source>
</evidence>
<dbReference type="FunFam" id="3.90.700.10:FF:000007">
    <property type="entry name" value="NADH-dependent fumarate reductase"/>
    <property type="match status" value="1"/>
</dbReference>
<sequence>MLGKIKEHMRMSDKQPLNHRRRQLITGGVALAITGLGASMAKPVSAACVPAHEIKFDEVVDIIVVGSGFAGMSAALQAREAGASVMVVDKMPVFGGNSTINGGAMAVAGSPLQQENGIKDSVDTMVADMLEAGRGMNDVEMLKLICNGTAESCQWLTDYGVQWKPFVQHFGGHSLPRILQTVESSGAGIIRPLIKAAKKRGIDMRTQTKLESFIKDDRGRVTGIEVKANYFFPKERSGVTRRYGARKGVIMATGGFSRDIEYRKMQQPKLTKELDSTNHPGANADALKQMMLIGANPIHLDQIQLGPWASPDEKGFGTASQFNTIATYPRGIVVDARTGKRFFNELADRKARADAIMTRRDDQGQPVYPIGFTNAEGASKAQTLDWGLKYNVIKKADTLEELAKIYGIPADALKAQVTSWNKAVDIGEDSQFGRPMQKAMKLEQGPWYAVRMWPKVHYCMGGVKVNTRSEVLHLVSYEPIPGLYAAGEATGGIHGASRLGACAVAEGVVTGRNAGQICAASKSIVLKHVQSS</sequence>
<keyword evidence="5 6" id="KW-0560">Oxidoreductase</keyword>
<dbReference type="InterPro" id="IPR036188">
    <property type="entry name" value="FAD/NAD-bd_sf"/>
</dbReference>
<keyword evidence="3 6" id="KW-0285">Flavoprotein</keyword>
<dbReference type="InterPro" id="IPR050315">
    <property type="entry name" value="FAD-oxidoreductase_2"/>
</dbReference>
<evidence type="ECO:0000256" key="3">
    <source>
        <dbReference type="ARBA" id="ARBA00022630"/>
    </source>
</evidence>
<dbReference type="Pfam" id="PF00890">
    <property type="entry name" value="FAD_binding_2"/>
    <property type="match status" value="1"/>
</dbReference>
<evidence type="ECO:0000256" key="2">
    <source>
        <dbReference type="ARBA" id="ARBA00004196"/>
    </source>
</evidence>
<feature type="domain" description="FAD-dependent oxidoreductase 2 FAD-binding" evidence="7">
    <location>
        <begin position="61"/>
        <end position="503"/>
    </location>
</feature>
<dbReference type="GO" id="GO:0030313">
    <property type="term" value="C:cell envelope"/>
    <property type="evidence" value="ECO:0007669"/>
    <property type="project" value="UniProtKB-SubCell"/>
</dbReference>
<comment type="subcellular location">
    <subcellularLocation>
        <location evidence="2">Cell envelope</location>
    </subcellularLocation>
</comment>
<comment type="cofactor">
    <cofactor evidence="1">
        <name>FAD</name>
        <dbReference type="ChEBI" id="CHEBI:57692"/>
    </cofactor>
</comment>
<dbReference type="InterPro" id="IPR027477">
    <property type="entry name" value="Succ_DH/fumarate_Rdtase_cat_sf"/>
</dbReference>
<dbReference type="Gene3D" id="3.50.50.60">
    <property type="entry name" value="FAD/NAD(P)-binding domain"/>
    <property type="match status" value="1"/>
</dbReference>
<dbReference type="GO" id="GO:0016627">
    <property type="term" value="F:oxidoreductase activity, acting on the CH-CH group of donors"/>
    <property type="evidence" value="ECO:0007669"/>
    <property type="project" value="UniProtKB-ARBA"/>
</dbReference>
<dbReference type="EMBL" id="ABIC01000019">
    <property type="protein sequence ID" value="EDQ00565.1"/>
    <property type="molecule type" value="Genomic_DNA"/>
</dbReference>
<dbReference type="SUPFAM" id="SSF51905">
    <property type="entry name" value="FAD/NAD(P)-binding domain"/>
    <property type="match status" value="1"/>
</dbReference>
<gene>
    <name evidence="8" type="ORF">KT99_17900</name>
</gene>
<dbReference type="GO" id="GO:0010181">
    <property type="term" value="F:FMN binding"/>
    <property type="evidence" value="ECO:0007669"/>
    <property type="project" value="InterPro"/>
</dbReference>
<reference evidence="8 9" key="1">
    <citation type="submission" date="2007-10" db="EMBL/GenBank/DDBJ databases">
        <authorList>
            <person name="Yayanos A."/>
            <person name="Ferriera S."/>
            <person name="Johnson J."/>
            <person name="Kravitz S."/>
            <person name="Halpern A."/>
            <person name="Remington K."/>
            <person name="Beeson K."/>
            <person name="Tran B."/>
            <person name="Rogers Y.-H."/>
            <person name="Friedman R."/>
            <person name="Venter J.C."/>
        </authorList>
    </citation>
    <scope>NUCLEOTIDE SEQUENCE [LARGE SCALE GENOMIC DNA]</scope>
    <source>
        <strain evidence="8 9">KT99</strain>
    </source>
</reference>
<dbReference type="Proteomes" id="UP000005839">
    <property type="component" value="Unassembled WGS sequence"/>
</dbReference>
<keyword evidence="9" id="KW-1185">Reference proteome</keyword>
<proteinExistence type="inferred from homology"/>
<evidence type="ECO:0000256" key="1">
    <source>
        <dbReference type="ARBA" id="ARBA00001974"/>
    </source>
</evidence>
<evidence type="ECO:0000256" key="5">
    <source>
        <dbReference type="ARBA" id="ARBA00023002"/>
    </source>
</evidence>